<organism evidence="2 3">
    <name type="scientific">Pseudoalteromonas piscicida</name>
    <dbReference type="NCBI Taxonomy" id="43662"/>
    <lineage>
        <taxon>Bacteria</taxon>
        <taxon>Pseudomonadati</taxon>
        <taxon>Pseudomonadota</taxon>
        <taxon>Gammaproteobacteria</taxon>
        <taxon>Alteromonadales</taxon>
        <taxon>Pseudoalteromonadaceae</taxon>
        <taxon>Pseudoalteromonas</taxon>
    </lineage>
</organism>
<dbReference type="InterPro" id="IPR005490">
    <property type="entry name" value="LD_TPept_cat_dom"/>
</dbReference>
<dbReference type="CDD" id="cd16913">
    <property type="entry name" value="YkuD_like"/>
    <property type="match status" value="1"/>
</dbReference>
<comment type="caution">
    <text evidence="2">The sequence shown here is derived from an EMBL/GenBank/DDBJ whole genome shotgun (WGS) entry which is preliminary data.</text>
</comment>
<dbReference type="Pfam" id="PF03734">
    <property type="entry name" value="YkuD"/>
    <property type="match status" value="1"/>
</dbReference>
<proteinExistence type="predicted"/>
<dbReference type="EMBL" id="NKHF01000118">
    <property type="protein sequence ID" value="PCK29609.1"/>
    <property type="molecule type" value="Genomic_DNA"/>
</dbReference>
<evidence type="ECO:0000313" key="2">
    <source>
        <dbReference type="EMBL" id="PCK29609.1"/>
    </source>
</evidence>
<dbReference type="RefSeq" id="WP_099644116.1">
    <property type="nucleotide sequence ID" value="NZ_NKHF01000118.1"/>
</dbReference>
<feature type="domain" description="L,D-TPase catalytic" evidence="1">
    <location>
        <begin position="154"/>
        <end position="268"/>
    </location>
</feature>
<accession>A0A2A5JJR4</accession>
<gene>
    <name evidence="2" type="ORF">CEX98_21910</name>
</gene>
<dbReference type="GO" id="GO:0016740">
    <property type="term" value="F:transferase activity"/>
    <property type="evidence" value="ECO:0007669"/>
    <property type="project" value="InterPro"/>
</dbReference>
<dbReference type="Proteomes" id="UP000228621">
    <property type="component" value="Unassembled WGS sequence"/>
</dbReference>
<name>A0A2A5JJR4_PSEO7</name>
<evidence type="ECO:0000313" key="3">
    <source>
        <dbReference type="Proteomes" id="UP000228621"/>
    </source>
</evidence>
<protein>
    <recommendedName>
        <fullName evidence="1">L,D-TPase catalytic domain-containing protein</fullName>
    </recommendedName>
</protein>
<dbReference type="AlphaFoldDB" id="A0A2A5JJR4"/>
<evidence type="ECO:0000259" key="1">
    <source>
        <dbReference type="Pfam" id="PF03734"/>
    </source>
</evidence>
<reference evidence="3" key="1">
    <citation type="journal article" date="2019" name="Genome Announc.">
        <title>Draft Genome Sequence of Pseudoalteromonas piscicida Strain 36Y ROTHPW, an Hypersaline Seawater Isolate from the South Coast of Sonora, Mexico.</title>
        <authorList>
            <person name="Sanchez-Diaz R."/>
            <person name="Molina-Garza Z.J."/>
            <person name="Cruz-Suarez L.E."/>
            <person name="Selvin J."/>
            <person name="Kiran G.S."/>
            <person name="Ibarra-Gamez J.C."/>
            <person name="Gomez-Gil B."/>
            <person name="Galaviz-Silva L."/>
        </authorList>
    </citation>
    <scope>NUCLEOTIDE SEQUENCE [LARGE SCALE GENOMIC DNA]</scope>
    <source>
        <strain evidence="3">36Y_RITHPW</strain>
    </source>
</reference>
<dbReference type="OrthoDB" id="6402965at2"/>
<sequence>MAGGAASGYVMTGSLKGALTGAFSAAAFYGVGSYFQGAMEANKLKEGLEVLENGLTTAQFAGKIAAHAIAGGVMSDLNGGKFGHGFWAAGVTQAAGLKIDGIDGASKFSPARIIAAATLGGTVSKLSGGKFANGAFTAAFSRAFNDELHFNGNKLSWIDDDGKVVKEWAAVSGRPGSTTEDQSVEDYGPIPEGEYVLDANNLQNWSDVLGLDKALAYIGRGPWPGGTSSWGESRVWATPIAGSNTFGRSGFSIHGGSTPGSAGCVDLTINMNSFTQQFNTYFQQNQFQQNILLKVDY</sequence>
<keyword evidence="3" id="KW-1185">Reference proteome</keyword>